<dbReference type="SMART" id="SM01321">
    <property type="entry name" value="Y1_Tnp"/>
    <property type="match status" value="1"/>
</dbReference>
<protein>
    <recommendedName>
        <fullName evidence="1">Transposase IS200-like domain-containing protein</fullName>
    </recommendedName>
</protein>
<dbReference type="InterPro" id="IPR036515">
    <property type="entry name" value="Transposase_17_sf"/>
</dbReference>
<dbReference type="Proteomes" id="UP000284547">
    <property type="component" value="Unassembled WGS sequence"/>
</dbReference>
<feature type="domain" description="Transposase IS200-like" evidence="1">
    <location>
        <begin position="2"/>
        <end position="99"/>
    </location>
</feature>
<organism evidence="2 3">
    <name type="scientific">Pseudotabrizicola alkalilacus</name>
    <dbReference type="NCBI Taxonomy" id="2305252"/>
    <lineage>
        <taxon>Bacteria</taxon>
        <taxon>Pseudomonadati</taxon>
        <taxon>Pseudomonadota</taxon>
        <taxon>Alphaproteobacteria</taxon>
        <taxon>Rhodobacterales</taxon>
        <taxon>Paracoccaceae</taxon>
        <taxon>Pseudotabrizicola</taxon>
    </lineage>
</organism>
<dbReference type="SUPFAM" id="SSF143422">
    <property type="entry name" value="Transposase IS200-like"/>
    <property type="match status" value="1"/>
</dbReference>
<dbReference type="EMBL" id="QWEY01000002">
    <property type="protein sequence ID" value="RGP38343.1"/>
    <property type="molecule type" value="Genomic_DNA"/>
</dbReference>
<dbReference type="GO" id="GO:0004803">
    <property type="term" value="F:transposase activity"/>
    <property type="evidence" value="ECO:0007669"/>
    <property type="project" value="InterPro"/>
</dbReference>
<keyword evidence="3" id="KW-1185">Reference proteome</keyword>
<dbReference type="Gene3D" id="3.30.70.1290">
    <property type="entry name" value="Transposase IS200-like"/>
    <property type="match status" value="1"/>
</dbReference>
<accession>A0A411Z5K4</accession>
<proteinExistence type="predicted"/>
<name>A0A411Z5K4_9RHOB</name>
<sequence>MFFTLCLAARGSDLLVREIDCLRRAVAQTRVERPFGIKAWVVLPDHLHCVWQLPVGDGDFALRWGAIKARFSMGMRRARTRPRHNRWELRRRGHGAHEQ</sequence>
<dbReference type="OrthoDB" id="9794403at2"/>
<comment type="caution">
    <text evidence="2">The sequence shown here is derived from an EMBL/GenBank/DDBJ whole genome shotgun (WGS) entry which is preliminary data.</text>
</comment>
<evidence type="ECO:0000313" key="2">
    <source>
        <dbReference type="EMBL" id="RGP38343.1"/>
    </source>
</evidence>
<evidence type="ECO:0000313" key="3">
    <source>
        <dbReference type="Proteomes" id="UP000284547"/>
    </source>
</evidence>
<dbReference type="GO" id="GO:0006313">
    <property type="term" value="P:DNA transposition"/>
    <property type="evidence" value="ECO:0007669"/>
    <property type="project" value="InterPro"/>
</dbReference>
<dbReference type="NCBIfam" id="NF047646">
    <property type="entry name" value="REP_Tyr_transpos"/>
    <property type="match status" value="1"/>
</dbReference>
<gene>
    <name evidence="2" type="ORF">D1012_05855</name>
</gene>
<dbReference type="InterPro" id="IPR002686">
    <property type="entry name" value="Transposase_17"/>
</dbReference>
<dbReference type="GO" id="GO:0003677">
    <property type="term" value="F:DNA binding"/>
    <property type="evidence" value="ECO:0007669"/>
    <property type="project" value="InterPro"/>
</dbReference>
<dbReference type="AlphaFoldDB" id="A0A411Z5K4"/>
<reference evidence="2 3" key="1">
    <citation type="submission" date="2018-08" db="EMBL/GenBank/DDBJ databases">
        <title>Flavobacterium tibetense sp. nov., isolated from a wetland YonghuCo on Tibetan Plateau.</title>
        <authorList>
            <person name="Phurbu D."/>
            <person name="Lu H."/>
            <person name="Xing P."/>
        </authorList>
    </citation>
    <scope>NUCLEOTIDE SEQUENCE [LARGE SCALE GENOMIC DNA]</scope>
    <source>
        <strain evidence="2 3">DJC</strain>
    </source>
</reference>
<evidence type="ECO:0000259" key="1">
    <source>
        <dbReference type="SMART" id="SM01321"/>
    </source>
</evidence>